<keyword evidence="5" id="KW-0396">Initiation factor</keyword>
<evidence type="ECO:0000259" key="4">
    <source>
        <dbReference type="Pfam" id="PF01176"/>
    </source>
</evidence>
<dbReference type="AlphaFoldDB" id="A0AAX4P7J3"/>
<sequence length="174" mass="19484">MSSKWNRRKHLEEQMDEVPELDPENQAFARVVKLHGTNIVQVETPTTSSGVTGEDGGLQECLCLLPAKFSKRFWIKRGNFVVIEFTVANDGTSEGKIRGTITHILYPDQLKRLRREGNVEWPDVFKDDDEVAGDGEDSDSCDSDGLPPLPRNPNRPKGYHHGEDESDSDSDSDS</sequence>
<comment type="similarity">
    <text evidence="1">Belongs to the EIF1AD family.</text>
</comment>
<dbReference type="InterPro" id="IPR039294">
    <property type="entry name" value="EIF1AD"/>
</dbReference>
<evidence type="ECO:0000256" key="3">
    <source>
        <dbReference type="SAM" id="MobiDB-lite"/>
    </source>
</evidence>
<dbReference type="SMART" id="SM00652">
    <property type="entry name" value="eIF1a"/>
    <property type="match status" value="1"/>
</dbReference>
<evidence type="ECO:0000313" key="6">
    <source>
        <dbReference type="Proteomes" id="UP001472866"/>
    </source>
</evidence>
<dbReference type="GO" id="GO:0003743">
    <property type="term" value="F:translation initiation factor activity"/>
    <property type="evidence" value="ECO:0007669"/>
    <property type="project" value="UniProtKB-KW"/>
</dbReference>
<feature type="domain" description="S1-like" evidence="4">
    <location>
        <begin position="25"/>
        <end position="104"/>
    </location>
</feature>
<dbReference type="Proteomes" id="UP001472866">
    <property type="component" value="Chromosome 05"/>
</dbReference>
<dbReference type="SUPFAM" id="SSF50249">
    <property type="entry name" value="Nucleic acid-binding proteins"/>
    <property type="match status" value="1"/>
</dbReference>
<protein>
    <submittedName>
        <fullName evidence="5">Translation initiation factor 1A</fullName>
    </submittedName>
</protein>
<name>A0AAX4P7J3_9CHLO</name>
<dbReference type="GO" id="GO:0003723">
    <property type="term" value="F:RNA binding"/>
    <property type="evidence" value="ECO:0007669"/>
    <property type="project" value="UniProtKB-KW"/>
</dbReference>
<dbReference type="Gene3D" id="2.40.50.140">
    <property type="entry name" value="Nucleic acid-binding proteins"/>
    <property type="match status" value="1"/>
</dbReference>
<dbReference type="PANTHER" id="PTHR21641">
    <property type="entry name" value="TRANSLATION INITIATION FACTOR-RELATED"/>
    <property type="match status" value="1"/>
</dbReference>
<evidence type="ECO:0000256" key="2">
    <source>
        <dbReference type="ARBA" id="ARBA00022884"/>
    </source>
</evidence>
<dbReference type="GO" id="GO:0005634">
    <property type="term" value="C:nucleus"/>
    <property type="evidence" value="ECO:0007669"/>
    <property type="project" value="TreeGrafter"/>
</dbReference>
<dbReference type="PANTHER" id="PTHR21641:SF0">
    <property type="entry name" value="RNA-BINDING PROTEIN EIF1AD-RELATED"/>
    <property type="match status" value="1"/>
</dbReference>
<evidence type="ECO:0000313" key="5">
    <source>
        <dbReference type="EMBL" id="WZN62036.1"/>
    </source>
</evidence>
<dbReference type="InterPro" id="IPR001253">
    <property type="entry name" value="TIF_eIF-1A"/>
</dbReference>
<evidence type="ECO:0000256" key="1">
    <source>
        <dbReference type="ARBA" id="ARBA00007340"/>
    </source>
</evidence>
<feature type="region of interest" description="Disordered" evidence="3">
    <location>
        <begin position="124"/>
        <end position="174"/>
    </location>
</feature>
<dbReference type="InterPro" id="IPR012340">
    <property type="entry name" value="NA-bd_OB-fold"/>
</dbReference>
<dbReference type="EMBL" id="CP151505">
    <property type="protein sequence ID" value="WZN62036.1"/>
    <property type="molecule type" value="Genomic_DNA"/>
</dbReference>
<keyword evidence="6" id="KW-1185">Reference proteome</keyword>
<organism evidence="5 6">
    <name type="scientific">Chloropicon roscoffensis</name>
    <dbReference type="NCBI Taxonomy" id="1461544"/>
    <lineage>
        <taxon>Eukaryota</taxon>
        <taxon>Viridiplantae</taxon>
        <taxon>Chlorophyta</taxon>
        <taxon>Chloropicophyceae</taxon>
        <taxon>Chloropicales</taxon>
        <taxon>Chloropicaceae</taxon>
        <taxon>Chloropicon</taxon>
    </lineage>
</organism>
<keyword evidence="2" id="KW-0694">RNA-binding</keyword>
<gene>
    <name evidence="5" type="ORF">HKI87_05g35720</name>
</gene>
<keyword evidence="5" id="KW-0648">Protein biosynthesis</keyword>
<feature type="compositionally biased region" description="Acidic residues" evidence="3">
    <location>
        <begin position="126"/>
        <end position="142"/>
    </location>
</feature>
<feature type="compositionally biased region" description="Acidic residues" evidence="3">
    <location>
        <begin position="164"/>
        <end position="174"/>
    </location>
</feature>
<accession>A0AAX4P7J3</accession>
<dbReference type="Pfam" id="PF01176">
    <property type="entry name" value="eIF-1a"/>
    <property type="match status" value="1"/>
</dbReference>
<proteinExistence type="inferred from homology"/>
<feature type="region of interest" description="Disordered" evidence="3">
    <location>
        <begin position="1"/>
        <end position="22"/>
    </location>
</feature>
<dbReference type="InterPro" id="IPR006196">
    <property type="entry name" value="RNA-binding_domain_S1_IF1"/>
</dbReference>
<reference evidence="5 6" key="1">
    <citation type="submission" date="2024-03" db="EMBL/GenBank/DDBJ databases">
        <title>Complete genome sequence of the green alga Chloropicon roscoffensis RCC1871.</title>
        <authorList>
            <person name="Lemieux C."/>
            <person name="Pombert J.-F."/>
            <person name="Otis C."/>
            <person name="Turmel M."/>
        </authorList>
    </citation>
    <scope>NUCLEOTIDE SEQUENCE [LARGE SCALE GENOMIC DNA]</scope>
    <source>
        <strain evidence="5 6">RCC1871</strain>
    </source>
</reference>